<evidence type="ECO:0000313" key="3">
    <source>
        <dbReference type="Proteomes" id="UP000189703"/>
    </source>
</evidence>
<keyword evidence="3" id="KW-1185">Reference proteome</keyword>
<evidence type="ECO:0000256" key="2">
    <source>
        <dbReference type="SAM" id="MobiDB-lite"/>
    </source>
</evidence>
<feature type="region of interest" description="Disordered" evidence="2">
    <location>
        <begin position="1"/>
        <end position="89"/>
    </location>
</feature>
<feature type="coiled-coil region" evidence="1">
    <location>
        <begin position="137"/>
        <end position="178"/>
    </location>
</feature>
<organism evidence="3 4">
    <name type="scientific">Nelumbo nucifera</name>
    <name type="common">Sacred lotus</name>
    <dbReference type="NCBI Taxonomy" id="4432"/>
    <lineage>
        <taxon>Eukaryota</taxon>
        <taxon>Viridiplantae</taxon>
        <taxon>Streptophyta</taxon>
        <taxon>Embryophyta</taxon>
        <taxon>Tracheophyta</taxon>
        <taxon>Spermatophyta</taxon>
        <taxon>Magnoliopsida</taxon>
        <taxon>Proteales</taxon>
        <taxon>Nelumbonaceae</taxon>
        <taxon>Nelumbo</taxon>
    </lineage>
</organism>
<gene>
    <name evidence="4" type="primary">LOC104593314</name>
</gene>
<dbReference type="RefSeq" id="XP_010251368.1">
    <property type="nucleotide sequence ID" value="XM_010253066.2"/>
</dbReference>
<feature type="compositionally biased region" description="Basic residues" evidence="2">
    <location>
        <begin position="15"/>
        <end position="24"/>
    </location>
</feature>
<evidence type="ECO:0000313" key="4">
    <source>
        <dbReference type="RefSeq" id="XP_010251368.1"/>
    </source>
</evidence>
<proteinExistence type="predicted"/>
<dbReference type="KEGG" id="nnu:104593314"/>
<dbReference type="InParanoid" id="A0A1U7ZIL0"/>
<accession>A0A1U7ZIL0</accession>
<dbReference type="Proteomes" id="UP000189703">
    <property type="component" value="Unplaced"/>
</dbReference>
<reference evidence="4" key="1">
    <citation type="submission" date="2025-08" db="UniProtKB">
        <authorList>
            <consortium name="RefSeq"/>
        </authorList>
    </citation>
    <scope>IDENTIFICATION</scope>
</reference>
<protein>
    <submittedName>
        <fullName evidence="4">Uncharacterized protein LOC104593314</fullName>
    </submittedName>
</protein>
<dbReference type="GeneID" id="104593314"/>
<name>A0A1U7ZIL0_NELNU</name>
<sequence length="234" mass="25291">MDFRGTRGGHLFQGMKRRKRVAKRARVEPSQGAEPEVLDYPAEEPEMVPPMQEPAGAPYAETTHTGAPAYSESAHTRAGPSGSEAPGDFRSVLSPVHALQRSKEAMFPEEVAAWTELPLHQVACRAVTHAMVVNSSIHALANQVERCSRQARAAEEAARTAEENAHAAEENARAAEATARLVRSRQLISLHARPRVIFRGVVLQRLHKSQFSLLAAADGSGGDGGDSSCRWCLG</sequence>
<keyword evidence="1" id="KW-0175">Coiled coil</keyword>
<dbReference type="AlphaFoldDB" id="A0A1U7ZIL0"/>
<evidence type="ECO:0000256" key="1">
    <source>
        <dbReference type="SAM" id="Coils"/>
    </source>
</evidence>